<protein>
    <recommendedName>
        <fullName evidence="2">C2H2-type domain-containing protein</fullName>
    </recommendedName>
</protein>
<dbReference type="HOGENOM" id="CLU_113832_0_0_1"/>
<evidence type="ECO:0000313" key="3">
    <source>
        <dbReference type="EMBL" id="EXX62617.1"/>
    </source>
</evidence>
<dbReference type="OrthoDB" id="2325611at2759"/>
<dbReference type="InterPro" id="IPR013087">
    <property type="entry name" value="Znf_C2H2_type"/>
</dbReference>
<feature type="domain" description="C2H2-type" evidence="2">
    <location>
        <begin position="20"/>
        <end position="48"/>
    </location>
</feature>
<dbReference type="PROSITE" id="PS50157">
    <property type="entry name" value="ZINC_FINGER_C2H2_2"/>
    <property type="match status" value="1"/>
</dbReference>
<sequence>MESSSSDLSSSTQPPSLPNFLCKVCLRSFHSERGLLLHRKTISKYNRPTEHIDMLPSQTIKEFQEIFVYYIHKKLSKNHTKAGRQTVSFPCTKSQFFSIFRGFIHSFQAKRGIYKCFFQGSWGKKQLNYIFNDEQWSIKHYDQGQKTYIVLLDQSNGSRNFSSEHNRVKTSETNPLVVLANQRAFGKKNIKRKSCYKRGEVIIEWRERKDHEINDNFCYAGHITMNFYISQIRSLN</sequence>
<gene>
    <name evidence="3" type="ORF">RirG_160090</name>
</gene>
<organism evidence="3 4">
    <name type="scientific">Rhizophagus irregularis (strain DAOM 197198w)</name>
    <name type="common">Glomus intraradices</name>
    <dbReference type="NCBI Taxonomy" id="1432141"/>
    <lineage>
        <taxon>Eukaryota</taxon>
        <taxon>Fungi</taxon>
        <taxon>Fungi incertae sedis</taxon>
        <taxon>Mucoromycota</taxon>
        <taxon>Glomeromycotina</taxon>
        <taxon>Glomeromycetes</taxon>
        <taxon>Glomerales</taxon>
        <taxon>Glomeraceae</taxon>
        <taxon>Rhizophagus</taxon>
    </lineage>
</organism>
<dbReference type="Proteomes" id="UP000022910">
    <property type="component" value="Unassembled WGS sequence"/>
</dbReference>
<proteinExistence type="predicted"/>
<dbReference type="EMBL" id="JEMT01024671">
    <property type="protein sequence ID" value="EXX62617.1"/>
    <property type="molecule type" value="Genomic_DNA"/>
</dbReference>
<name>A0A015IZC6_RHIIW</name>
<dbReference type="AlphaFoldDB" id="A0A015IZC6"/>
<accession>A0A015IZC6</accession>
<keyword evidence="1" id="KW-0863">Zinc-finger</keyword>
<keyword evidence="1" id="KW-0479">Metal-binding</keyword>
<keyword evidence="4" id="KW-1185">Reference proteome</keyword>
<evidence type="ECO:0000256" key="1">
    <source>
        <dbReference type="PROSITE-ProRule" id="PRU00042"/>
    </source>
</evidence>
<evidence type="ECO:0000259" key="2">
    <source>
        <dbReference type="PROSITE" id="PS50157"/>
    </source>
</evidence>
<evidence type="ECO:0000313" key="4">
    <source>
        <dbReference type="Proteomes" id="UP000022910"/>
    </source>
</evidence>
<comment type="caution">
    <text evidence="3">The sequence shown here is derived from an EMBL/GenBank/DDBJ whole genome shotgun (WGS) entry which is preliminary data.</text>
</comment>
<dbReference type="GO" id="GO:0008270">
    <property type="term" value="F:zinc ion binding"/>
    <property type="evidence" value="ECO:0007669"/>
    <property type="project" value="UniProtKB-KW"/>
</dbReference>
<reference evidence="3 4" key="1">
    <citation type="submission" date="2014-02" db="EMBL/GenBank/DDBJ databases">
        <title>Single nucleus genome sequencing reveals high similarity among nuclei of an endomycorrhizal fungus.</title>
        <authorList>
            <person name="Lin K."/>
            <person name="Geurts R."/>
            <person name="Zhang Z."/>
            <person name="Limpens E."/>
            <person name="Saunders D.G."/>
            <person name="Mu D."/>
            <person name="Pang E."/>
            <person name="Cao H."/>
            <person name="Cha H."/>
            <person name="Lin T."/>
            <person name="Zhou Q."/>
            <person name="Shang Y."/>
            <person name="Li Y."/>
            <person name="Ivanov S."/>
            <person name="Sharma T."/>
            <person name="Velzen R.V."/>
            <person name="Ruijter N.D."/>
            <person name="Aanen D.K."/>
            <person name="Win J."/>
            <person name="Kamoun S."/>
            <person name="Bisseling T."/>
            <person name="Huang S."/>
        </authorList>
    </citation>
    <scope>NUCLEOTIDE SEQUENCE [LARGE SCALE GENOMIC DNA]</scope>
    <source>
        <strain evidence="4">DAOM197198w</strain>
    </source>
</reference>
<keyword evidence="1" id="KW-0862">Zinc</keyword>